<comment type="caution">
    <text evidence="2">The sequence shown here is derived from an EMBL/GenBank/DDBJ whole genome shotgun (WGS) entry which is preliminary data.</text>
</comment>
<reference evidence="2 3" key="1">
    <citation type="submission" date="2021-03" db="EMBL/GenBank/DDBJ databases">
        <title>Sequencing the genomes of 1000 actinobacteria strains.</title>
        <authorList>
            <person name="Klenk H.-P."/>
        </authorList>
    </citation>
    <scope>NUCLEOTIDE SEQUENCE [LARGE SCALE GENOMIC DNA]</scope>
    <source>
        <strain evidence="2 3">DSM 46670</strain>
    </source>
</reference>
<evidence type="ECO:0000313" key="3">
    <source>
        <dbReference type="Proteomes" id="UP001519332"/>
    </source>
</evidence>
<dbReference type="GO" id="GO:0003677">
    <property type="term" value="F:DNA binding"/>
    <property type="evidence" value="ECO:0007669"/>
    <property type="project" value="UniProtKB-KW"/>
</dbReference>
<dbReference type="SUPFAM" id="SSF46785">
    <property type="entry name" value="Winged helix' DNA-binding domain"/>
    <property type="match status" value="1"/>
</dbReference>
<dbReference type="EMBL" id="JAGINW010000001">
    <property type="protein sequence ID" value="MBP2321883.1"/>
    <property type="molecule type" value="Genomic_DNA"/>
</dbReference>
<gene>
    <name evidence="2" type="ORF">JOF56_002268</name>
</gene>
<dbReference type="InterPro" id="IPR057055">
    <property type="entry name" value="wHTH-PRTase_assoc"/>
</dbReference>
<name>A0ABS4TBU2_9PSEU</name>
<dbReference type="Proteomes" id="UP001519332">
    <property type="component" value="Unassembled WGS sequence"/>
</dbReference>
<dbReference type="Gene3D" id="1.10.10.10">
    <property type="entry name" value="Winged helix-like DNA-binding domain superfamily/Winged helix DNA-binding domain"/>
    <property type="match status" value="1"/>
</dbReference>
<proteinExistence type="predicted"/>
<accession>A0ABS4TBU2</accession>
<dbReference type="InterPro" id="IPR036390">
    <property type="entry name" value="WH_DNA-bd_sf"/>
</dbReference>
<keyword evidence="3" id="KW-1185">Reference proteome</keyword>
<dbReference type="Pfam" id="PF24409">
    <property type="entry name" value="wHTH-PRTase_assc"/>
    <property type="match status" value="1"/>
</dbReference>
<evidence type="ECO:0000259" key="1">
    <source>
        <dbReference type="Pfam" id="PF24409"/>
    </source>
</evidence>
<feature type="domain" description="PRTase associated wHTH" evidence="1">
    <location>
        <begin position="34"/>
        <end position="99"/>
    </location>
</feature>
<keyword evidence="2" id="KW-0238">DNA-binding</keyword>
<organism evidence="2 3">
    <name type="scientific">Kibdelosporangium banguiense</name>
    <dbReference type="NCBI Taxonomy" id="1365924"/>
    <lineage>
        <taxon>Bacteria</taxon>
        <taxon>Bacillati</taxon>
        <taxon>Actinomycetota</taxon>
        <taxon>Actinomycetes</taxon>
        <taxon>Pseudonocardiales</taxon>
        <taxon>Pseudonocardiaceae</taxon>
        <taxon>Kibdelosporangium</taxon>
    </lineage>
</organism>
<protein>
    <submittedName>
        <fullName evidence="2">DNA-binding MarR family transcriptional regulator</fullName>
    </submittedName>
</protein>
<dbReference type="RefSeq" id="WP_209637028.1">
    <property type="nucleotide sequence ID" value="NZ_JAGINW010000001.1"/>
</dbReference>
<evidence type="ECO:0000313" key="2">
    <source>
        <dbReference type="EMBL" id="MBP2321883.1"/>
    </source>
</evidence>
<dbReference type="InterPro" id="IPR036388">
    <property type="entry name" value="WH-like_DNA-bd_sf"/>
</dbReference>
<sequence>MKPLGYWLVHIHQLIENNFERLLTGDALSRRHWQVLNTIAAKPGSLAEIEQAMAHFHDDVRPLIRDFTDRGWVTPEYELTAAGREAYDRIAAQVHAERAKVLDGVSPEEYATLMNLLERIATNAATPV</sequence>